<evidence type="ECO:0000256" key="3">
    <source>
        <dbReference type="ARBA" id="ARBA00022729"/>
    </source>
</evidence>
<feature type="binding site" evidence="8">
    <location>
        <position position="140"/>
    </location>
    <ligand>
        <name>substrate</name>
    </ligand>
</feature>
<dbReference type="EMBL" id="FLUM01000003">
    <property type="protein sequence ID" value="SBW05390.1"/>
    <property type="molecule type" value="Genomic_DNA"/>
</dbReference>
<keyword evidence="9" id="KW-0812">Transmembrane</keyword>
<dbReference type="InterPro" id="IPR011782">
    <property type="entry name" value="Pept_S1C_Do"/>
</dbReference>
<dbReference type="InterPro" id="IPR025926">
    <property type="entry name" value="PDZ-like_dom"/>
</dbReference>
<dbReference type="PRINTS" id="PR00834">
    <property type="entry name" value="PROTEASES2C"/>
</dbReference>
<feature type="active site" description="Charge relay system" evidence="7">
    <location>
        <position position="251"/>
    </location>
</feature>
<keyword evidence="6" id="KW-0720">Serine protease</keyword>
<dbReference type="Gene3D" id="2.40.10.120">
    <property type="match status" value="1"/>
</dbReference>
<evidence type="ECO:0000256" key="8">
    <source>
        <dbReference type="PIRSR" id="PIRSR611782-2"/>
    </source>
</evidence>
<feature type="active site" description="Charge relay system" evidence="7">
    <location>
        <position position="140"/>
    </location>
</feature>
<dbReference type="Pfam" id="PF12812">
    <property type="entry name" value="PDZ_1"/>
    <property type="match status" value="1"/>
</dbReference>
<name>A0A212K0V6_9BACT</name>
<gene>
    <name evidence="11" type="ORF">KL86DYS1_31100</name>
</gene>
<dbReference type="SMART" id="SM00228">
    <property type="entry name" value="PDZ"/>
    <property type="match status" value="2"/>
</dbReference>
<accession>A0A212K0V6</accession>
<evidence type="ECO:0000256" key="6">
    <source>
        <dbReference type="ARBA" id="ARBA00022825"/>
    </source>
</evidence>
<evidence type="ECO:0000256" key="5">
    <source>
        <dbReference type="ARBA" id="ARBA00022801"/>
    </source>
</evidence>
<dbReference type="AlphaFoldDB" id="A0A212K0V6"/>
<feature type="binding site" evidence="8">
    <location>
        <position position="170"/>
    </location>
    <ligand>
        <name>substrate</name>
    </ligand>
</feature>
<sequence>MNKVWKNISTYIVVALVSIGATYGMYSFMDYKRGYSTADTYNYGTEFDQKGVHLASLTADGYPDFTKAAENSIHAVVHIKSTVKAQTSQGQGRQRMIDPFEYFFGFGDRGGQGYGQPQPSVGFGSGVIISADGFIITNNHVIDKADEIEVTLNDNSKYTAKLVGTDPVTDIALLKIEGKEFPYIPFGNSDNLKVGEWVLAVGNPFNLTSTVTAGIVSAKGRGNISGGNRGGVDMSIQSYIQTDAAINRGNSGGALVNTNGELIGINTAIYSQTGDFSGYGFAVPISIAGKVVADIKEYGTVQRAVLGVQIGEVAAAKEADPEKTKNLKINEGAYVGGFADMSPAKQAGIEEGDVITAVNGVKVKTVSELQEQVNRFRPGDKVKVDVVRGTSTKTFDVTLKNSAGSTSVVKKEDGIASVGAAFKDLTAEKKKSLGVSYGVEVAGVDNSGKFHKEGIAKGFIIQKINNQPVSSANEVERIITATANSQDKALFITGITANGSRKYYAVDLSE</sequence>
<organism evidence="11">
    <name type="scientific">uncultured Dysgonomonas sp</name>
    <dbReference type="NCBI Taxonomy" id="206096"/>
    <lineage>
        <taxon>Bacteria</taxon>
        <taxon>Pseudomonadati</taxon>
        <taxon>Bacteroidota</taxon>
        <taxon>Bacteroidia</taxon>
        <taxon>Bacteroidales</taxon>
        <taxon>Dysgonomonadaceae</taxon>
        <taxon>Dysgonomonas</taxon>
        <taxon>environmental samples</taxon>
    </lineage>
</organism>
<comment type="similarity">
    <text evidence="1">Belongs to the peptidase S1C family.</text>
</comment>
<dbReference type="Pfam" id="PF13365">
    <property type="entry name" value="Trypsin_2"/>
    <property type="match status" value="1"/>
</dbReference>
<dbReference type="PANTHER" id="PTHR22939">
    <property type="entry name" value="SERINE PROTEASE FAMILY S1C HTRA-RELATED"/>
    <property type="match status" value="1"/>
</dbReference>
<dbReference type="SUPFAM" id="SSF50494">
    <property type="entry name" value="Trypsin-like serine proteases"/>
    <property type="match status" value="1"/>
</dbReference>
<evidence type="ECO:0000313" key="11">
    <source>
        <dbReference type="EMBL" id="SBW05390.1"/>
    </source>
</evidence>
<dbReference type="PANTHER" id="PTHR22939:SF129">
    <property type="entry name" value="SERINE PROTEASE HTRA2, MITOCHONDRIAL"/>
    <property type="match status" value="1"/>
</dbReference>
<evidence type="ECO:0000256" key="2">
    <source>
        <dbReference type="ARBA" id="ARBA00022670"/>
    </source>
</evidence>
<keyword evidence="4" id="KW-0677">Repeat</keyword>
<dbReference type="GO" id="GO:0004252">
    <property type="term" value="F:serine-type endopeptidase activity"/>
    <property type="evidence" value="ECO:0007669"/>
    <property type="project" value="InterPro"/>
</dbReference>
<dbReference type="InterPro" id="IPR009003">
    <property type="entry name" value="Peptidase_S1_PA"/>
</dbReference>
<dbReference type="PROSITE" id="PS50106">
    <property type="entry name" value="PDZ"/>
    <property type="match status" value="1"/>
</dbReference>
<dbReference type="InterPro" id="IPR036034">
    <property type="entry name" value="PDZ_sf"/>
</dbReference>
<keyword evidence="9" id="KW-1133">Transmembrane helix</keyword>
<keyword evidence="2" id="KW-0645">Protease</keyword>
<feature type="binding site" evidence="8">
    <location>
        <begin position="249"/>
        <end position="251"/>
    </location>
    <ligand>
        <name>substrate</name>
    </ligand>
</feature>
<proteinExistence type="inferred from homology"/>
<evidence type="ECO:0000256" key="9">
    <source>
        <dbReference type="SAM" id="Phobius"/>
    </source>
</evidence>
<evidence type="ECO:0000256" key="4">
    <source>
        <dbReference type="ARBA" id="ARBA00022737"/>
    </source>
</evidence>
<keyword evidence="3" id="KW-0732">Signal</keyword>
<evidence type="ECO:0000259" key="10">
    <source>
        <dbReference type="PROSITE" id="PS50106"/>
    </source>
</evidence>
<dbReference type="Pfam" id="PF13180">
    <property type="entry name" value="PDZ_2"/>
    <property type="match status" value="1"/>
</dbReference>
<dbReference type="RefSeq" id="WP_296943458.1">
    <property type="nucleotide sequence ID" value="NZ_LT599032.1"/>
</dbReference>
<feature type="transmembrane region" description="Helical" evidence="9">
    <location>
        <begin position="12"/>
        <end position="29"/>
    </location>
</feature>
<dbReference type="SUPFAM" id="SSF50156">
    <property type="entry name" value="PDZ domain-like"/>
    <property type="match status" value="2"/>
</dbReference>
<feature type="domain" description="PDZ" evidence="10">
    <location>
        <begin position="312"/>
        <end position="390"/>
    </location>
</feature>
<evidence type="ECO:0000256" key="7">
    <source>
        <dbReference type="PIRSR" id="PIRSR611782-1"/>
    </source>
</evidence>
<protein>
    <recommendedName>
        <fullName evidence="10">PDZ domain-containing protein</fullName>
    </recommendedName>
</protein>
<dbReference type="InterPro" id="IPR001478">
    <property type="entry name" value="PDZ"/>
</dbReference>
<evidence type="ECO:0000256" key="1">
    <source>
        <dbReference type="ARBA" id="ARBA00010541"/>
    </source>
</evidence>
<reference evidence="11" key="1">
    <citation type="submission" date="2016-04" db="EMBL/GenBank/DDBJ databases">
        <authorList>
            <person name="Evans L.H."/>
            <person name="Alamgir A."/>
            <person name="Owens N."/>
            <person name="Weber N.D."/>
            <person name="Virtaneva K."/>
            <person name="Barbian K."/>
            <person name="Babar A."/>
            <person name="Rosenke K."/>
        </authorList>
    </citation>
    <scope>NUCLEOTIDE SEQUENCE</scope>
    <source>
        <strain evidence="11">86-1</strain>
    </source>
</reference>
<dbReference type="Gene3D" id="2.30.42.10">
    <property type="match status" value="2"/>
</dbReference>
<keyword evidence="9" id="KW-0472">Membrane</keyword>
<dbReference type="NCBIfam" id="TIGR02037">
    <property type="entry name" value="degP_htrA_DO"/>
    <property type="match status" value="1"/>
</dbReference>
<keyword evidence="5" id="KW-0378">Hydrolase</keyword>
<dbReference type="GO" id="GO:0006508">
    <property type="term" value="P:proteolysis"/>
    <property type="evidence" value="ECO:0007669"/>
    <property type="project" value="UniProtKB-KW"/>
</dbReference>
<dbReference type="InterPro" id="IPR001940">
    <property type="entry name" value="Peptidase_S1C"/>
</dbReference>
<feature type="active site" description="Charge relay system" evidence="7">
    <location>
        <position position="170"/>
    </location>
</feature>